<evidence type="ECO:0008006" key="3">
    <source>
        <dbReference type="Google" id="ProtNLM"/>
    </source>
</evidence>
<dbReference type="EMBL" id="CP020557">
    <property type="protein sequence ID" value="ARF68929.1"/>
    <property type="molecule type" value="Genomic_DNA"/>
</dbReference>
<proteinExistence type="predicted"/>
<sequence>MQIVKIGACVRMTNALKFDSNLLQSSGWVAELGPKRLQALVTILALQHENNGSSTNYEDVAKGMGVSTESAKKWVRELTKVTWDGQPLCTAKRGVIKAINPFEEGGLAHE</sequence>
<evidence type="ECO:0000313" key="2">
    <source>
        <dbReference type="Proteomes" id="UP000192727"/>
    </source>
</evidence>
<evidence type="ECO:0000313" key="1">
    <source>
        <dbReference type="EMBL" id="ARF68929.1"/>
    </source>
</evidence>
<name>A0A1V0UUL3_9BACL</name>
<gene>
    <name evidence="1" type="ORF">B7C51_15675</name>
</gene>
<reference evidence="1 2" key="1">
    <citation type="submission" date="2017-03" db="EMBL/GenBank/DDBJ databases">
        <title>Paenibacillus larvae genome sequencing.</title>
        <authorList>
            <person name="Dingman D.W."/>
        </authorList>
    </citation>
    <scope>NUCLEOTIDE SEQUENCE [LARGE SCALE GENOMIC DNA]</scope>
    <source>
        <strain evidence="1 2">SAG 10367</strain>
    </source>
</reference>
<accession>A0A1V0UUL3</accession>
<protein>
    <recommendedName>
        <fullName evidence="3">Helix-turn-helix domain-containing protein</fullName>
    </recommendedName>
</protein>
<dbReference type="Proteomes" id="UP000192727">
    <property type="component" value="Chromosome"/>
</dbReference>
<dbReference type="RefSeq" id="WP_083040750.1">
    <property type="nucleotide sequence ID" value="NZ_CP020557.1"/>
</dbReference>
<organism evidence="1 2">
    <name type="scientific">Paenibacillus larvae subsp. pulvifaciens</name>
    <dbReference type="NCBI Taxonomy" id="1477"/>
    <lineage>
        <taxon>Bacteria</taxon>
        <taxon>Bacillati</taxon>
        <taxon>Bacillota</taxon>
        <taxon>Bacilli</taxon>
        <taxon>Bacillales</taxon>
        <taxon>Paenibacillaceae</taxon>
        <taxon>Paenibacillus</taxon>
    </lineage>
</organism>
<dbReference type="AlphaFoldDB" id="A0A1V0UUL3"/>